<dbReference type="Proteomes" id="UP000544222">
    <property type="component" value="Unassembled WGS sequence"/>
</dbReference>
<feature type="chain" id="PRO_5031071080" evidence="1">
    <location>
        <begin position="25"/>
        <end position="199"/>
    </location>
</feature>
<dbReference type="EMBL" id="JACHYB010000002">
    <property type="protein sequence ID" value="MBB3188496.1"/>
    <property type="molecule type" value="Genomic_DNA"/>
</dbReference>
<feature type="signal peptide" evidence="1">
    <location>
        <begin position="1"/>
        <end position="24"/>
    </location>
</feature>
<protein>
    <submittedName>
        <fullName evidence="2">Opacity protein-like surface antigen</fullName>
    </submittedName>
</protein>
<sequence length="199" mass="22092">MKKFISRVFILVGVSIIAPFCLQAQDVQPAPIHEIGISFNNLNYFGLRYKWGNDTTLYRITGLVLNGSYAKDTPSSSGSLNSGAGFGFAIGFEKRKPINNSLSFYDGLELLPSFNYSYTNNENSWKNTIFQVNGGLGVVLGLSYKISSTIYLDAEVEPNVMYSYIINKTMGNGTTTKTRTSKFAFNLNNTANLTLSYRF</sequence>
<reference evidence="2 3" key="1">
    <citation type="submission" date="2020-08" db="EMBL/GenBank/DDBJ databases">
        <title>Genomic Encyclopedia of Type Strains, Phase IV (KMG-IV): sequencing the most valuable type-strain genomes for metagenomic binning, comparative biology and taxonomic classification.</title>
        <authorList>
            <person name="Goeker M."/>
        </authorList>
    </citation>
    <scope>NUCLEOTIDE SEQUENCE [LARGE SCALE GENOMIC DNA]</scope>
    <source>
        <strain evidence="2 3">DSM 27471</strain>
    </source>
</reference>
<name>A0A7W5H3I0_9PORP</name>
<evidence type="ECO:0000256" key="1">
    <source>
        <dbReference type="SAM" id="SignalP"/>
    </source>
</evidence>
<accession>A0A7W5H3I0</accession>
<dbReference type="RefSeq" id="WP_183414244.1">
    <property type="nucleotide sequence ID" value="NZ_JACHYB010000002.1"/>
</dbReference>
<gene>
    <name evidence="2" type="ORF">FHX64_002694</name>
</gene>
<keyword evidence="1" id="KW-0732">Signal</keyword>
<dbReference type="AlphaFoldDB" id="A0A7W5H3I0"/>
<organism evidence="2 3">
    <name type="scientific">Microbacter margulisiae</name>
    <dbReference type="NCBI Taxonomy" id="1350067"/>
    <lineage>
        <taxon>Bacteria</taxon>
        <taxon>Pseudomonadati</taxon>
        <taxon>Bacteroidota</taxon>
        <taxon>Bacteroidia</taxon>
        <taxon>Bacteroidales</taxon>
        <taxon>Porphyromonadaceae</taxon>
        <taxon>Microbacter</taxon>
    </lineage>
</organism>
<evidence type="ECO:0000313" key="2">
    <source>
        <dbReference type="EMBL" id="MBB3188496.1"/>
    </source>
</evidence>
<comment type="caution">
    <text evidence="2">The sequence shown here is derived from an EMBL/GenBank/DDBJ whole genome shotgun (WGS) entry which is preliminary data.</text>
</comment>
<evidence type="ECO:0000313" key="3">
    <source>
        <dbReference type="Proteomes" id="UP000544222"/>
    </source>
</evidence>
<proteinExistence type="predicted"/>
<keyword evidence="3" id="KW-1185">Reference proteome</keyword>